<dbReference type="Gene3D" id="3.40.50.2000">
    <property type="entry name" value="Glycogen Phosphorylase B"/>
    <property type="match status" value="2"/>
</dbReference>
<gene>
    <name evidence="2" type="ORF">IRJ16_03000</name>
</gene>
<proteinExistence type="predicted"/>
<dbReference type="GO" id="GO:0016758">
    <property type="term" value="F:hexosyltransferase activity"/>
    <property type="evidence" value="ECO:0007669"/>
    <property type="project" value="TreeGrafter"/>
</dbReference>
<name>A0A929KUU3_9SPHI</name>
<keyword evidence="3" id="KW-1185">Reference proteome</keyword>
<dbReference type="InterPro" id="IPR050194">
    <property type="entry name" value="Glycosyltransferase_grp1"/>
</dbReference>
<dbReference type="EMBL" id="JADFFL010000001">
    <property type="protein sequence ID" value="MBE9660838.1"/>
    <property type="molecule type" value="Genomic_DNA"/>
</dbReference>
<reference evidence="2" key="1">
    <citation type="submission" date="2020-10" db="EMBL/GenBank/DDBJ databases">
        <title>Mucilaginibacter mali sp. nov., isolated from rhizosphere soil of apple orchard.</title>
        <authorList>
            <person name="Lee J.-S."/>
            <person name="Kim H.S."/>
            <person name="Kim J.-S."/>
        </authorList>
    </citation>
    <scope>NUCLEOTIDE SEQUENCE</scope>
    <source>
        <strain evidence="2">KCTC 22746</strain>
    </source>
</reference>
<dbReference type="Proteomes" id="UP000622475">
    <property type="component" value="Unassembled WGS sequence"/>
</dbReference>
<dbReference type="CDD" id="cd03801">
    <property type="entry name" value="GT4_PimA-like"/>
    <property type="match status" value="1"/>
</dbReference>
<comment type="caution">
    <text evidence="2">The sequence shown here is derived from an EMBL/GenBank/DDBJ whole genome shotgun (WGS) entry which is preliminary data.</text>
</comment>
<organism evidence="2 3">
    <name type="scientific">Mucilaginibacter myungsuensis</name>
    <dbReference type="NCBI Taxonomy" id="649104"/>
    <lineage>
        <taxon>Bacteria</taxon>
        <taxon>Pseudomonadati</taxon>
        <taxon>Bacteroidota</taxon>
        <taxon>Sphingobacteriia</taxon>
        <taxon>Sphingobacteriales</taxon>
        <taxon>Sphingobacteriaceae</taxon>
        <taxon>Mucilaginibacter</taxon>
    </lineage>
</organism>
<evidence type="ECO:0000313" key="3">
    <source>
        <dbReference type="Proteomes" id="UP000622475"/>
    </source>
</evidence>
<dbReference type="AlphaFoldDB" id="A0A929KUU3"/>
<dbReference type="PANTHER" id="PTHR45947">
    <property type="entry name" value="SULFOQUINOVOSYL TRANSFERASE SQD2"/>
    <property type="match status" value="1"/>
</dbReference>
<accession>A0A929KUU3</accession>
<dbReference type="Pfam" id="PF00534">
    <property type="entry name" value="Glycos_transf_1"/>
    <property type="match status" value="1"/>
</dbReference>
<sequence>MKKLAIVTTHPIQYYAPVFRLLHQRENISVKIFYTWGEASLKKFDPGFGKQIIWDVPLLDGYEYEWATNTSQAPGSHHFKGIVTPDLIEQIENYQPDAVLIFGWAYQSHLKVMRYFKGKLPVYFRGDSTLLDQQSGFKALFRSITLRWVYRHIDHAFYVGRANRDYFLRYGLKAHQLNFAPHAIDNERFANSRKEEVAEFRKKLGIAEDQQLILFVGKLEDKKSPDLLLRAFTGIDNADKHLLFVGNGNLEPSLKEQAADNNKVHFVDLVNQSDIPVVYQACDLFCLPSKGPAETWGLAVNEAMACGKAVLVSDKCGCANDLVTDKHNGAIVKAGNVDDLAEKLAELTRSKDTLKNYGRHSAVKIAGWNFAAIAQAIEDKLLNEKSRPN</sequence>
<dbReference type="RefSeq" id="WP_194110028.1">
    <property type="nucleotide sequence ID" value="NZ_JADFFL010000001.1"/>
</dbReference>
<feature type="domain" description="Glycosyl transferase family 1" evidence="1">
    <location>
        <begin position="198"/>
        <end position="359"/>
    </location>
</feature>
<evidence type="ECO:0000259" key="1">
    <source>
        <dbReference type="Pfam" id="PF00534"/>
    </source>
</evidence>
<dbReference type="InterPro" id="IPR001296">
    <property type="entry name" value="Glyco_trans_1"/>
</dbReference>
<dbReference type="SUPFAM" id="SSF53756">
    <property type="entry name" value="UDP-Glycosyltransferase/glycogen phosphorylase"/>
    <property type="match status" value="1"/>
</dbReference>
<dbReference type="PANTHER" id="PTHR45947:SF3">
    <property type="entry name" value="SULFOQUINOVOSYL TRANSFERASE SQD2"/>
    <property type="match status" value="1"/>
</dbReference>
<evidence type="ECO:0000313" key="2">
    <source>
        <dbReference type="EMBL" id="MBE9660838.1"/>
    </source>
</evidence>
<protein>
    <submittedName>
        <fullName evidence="2">Glycosyltransferase family 4 protein</fullName>
    </submittedName>
</protein>